<accession>A0A378JSV3</accession>
<feature type="coiled-coil region" evidence="1">
    <location>
        <begin position="6"/>
        <end position="43"/>
    </location>
</feature>
<reference evidence="2 3" key="1">
    <citation type="submission" date="2018-06" db="EMBL/GenBank/DDBJ databases">
        <authorList>
            <consortium name="Pathogen Informatics"/>
            <person name="Doyle S."/>
        </authorList>
    </citation>
    <scope>NUCLEOTIDE SEQUENCE [LARGE SCALE GENOMIC DNA]</scope>
    <source>
        <strain evidence="2 3">NCTC13315</strain>
    </source>
</reference>
<sequence length="103" mass="12509">MVLNTMSEKQSRLDALKKKQEQLRAQIQKLESLEKSRERKRDTRRKILIGSYFIDKANQEGTLFDLYQQIDKYIKRNADRELFHLEPLKEEQRVSEREELELQ</sequence>
<dbReference type="AlphaFoldDB" id="A0A378JSV3"/>
<keyword evidence="3" id="KW-1185">Reference proteome</keyword>
<dbReference type="Proteomes" id="UP000254968">
    <property type="component" value="Unassembled WGS sequence"/>
</dbReference>
<dbReference type="RefSeq" id="WP_242604266.1">
    <property type="nucleotide sequence ID" value="NZ_CAAAHO010000013.1"/>
</dbReference>
<proteinExistence type="predicted"/>
<evidence type="ECO:0000313" key="3">
    <source>
        <dbReference type="Proteomes" id="UP000254968"/>
    </source>
</evidence>
<evidence type="ECO:0008006" key="4">
    <source>
        <dbReference type="Google" id="ProtNLM"/>
    </source>
</evidence>
<evidence type="ECO:0000256" key="1">
    <source>
        <dbReference type="SAM" id="Coils"/>
    </source>
</evidence>
<name>A0A378JSV3_9GAMM</name>
<gene>
    <name evidence="2" type="ORF">NCTC13315_03123</name>
</gene>
<organism evidence="2 3">
    <name type="scientific">Legionella beliardensis</name>
    <dbReference type="NCBI Taxonomy" id="91822"/>
    <lineage>
        <taxon>Bacteria</taxon>
        <taxon>Pseudomonadati</taxon>
        <taxon>Pseudomonadota</taxon>
        <taxon>Gammaproteobacteria</taxon>
        <taxon>Legionellales</taxon>
        <taxon>Legionellaceae</taxon>
        <taxon>Legionella</taxon>
    </lineage>
</organism>
<evidence type="ECO:0000313" key="2">
    <source>
        <dbReference type="EMBL" id="STX55753.1"/>
    </source>
</evidence>
<dbReference type="EMBL" id="UGNV01000005">
    <property type="protein sequence ID" value="STX55753.1"/>
    <property type="molecule type" value="Genomic_DNA"/>
</dbReference>
<keyword evidence="1" id="KW-0175">Coiled coil</keyword>
<protein>
    <recommendedName>
        <fullName evidence="4">Mobilization protein</fullName>
    </recommendedName>
</protein>